<dbReference type="EnsemblPlants" id="QL12p042978:mrna">
    <property type="protein sequence ID" value="QL12p042978:mrna"/>
    <property type="gene ID" value="QL12p042978"/>
</dbReference>
<dbReference type="Proteomes" id="UP000594261">
    <property type="component" value="Chromosome 12"/>
</dbReference>
<dbReference type="CDD" id="cd22461">
    <property type="entry name" value="KH-I_PEPPER_like_rpt3"/>
    <property type="match status" value="1"/>
</dbReference>
<dbReference type="PANTHER" id="PTHR31448:SF39">
    <property type="entry name" value="MYOSIN-BINDING PROTEIN 4-RELATED"/>
    <property type="match status" value="1"/>
</dbReference>
<dbReference type="InterPro" id="IPR004087">
    <property type="entry name" value="KH_dom"/>
</dbReference>
<feature type="region of interest" description="Disordered" evidence="3">
    <location>
        <begin position="1"/>
        <end position="66"/>
    </location>
</feature>
<organism evidence="5 6">
    <name type="scientific">Quercus lobata</name>
    <name type="common">Valley oak</name>
    <dbReference type="NCBI Taxonomy" id="97700"/>
    <lineage>
        <taxon>Eukaryota</taxon>
        <taxon>Viridiplantae</taxon>
        <taxon>Streptophyta</taxon>
        <taxon>Embryophyta</taxon>
        <taxon>Tracheophyta</taxon>
        <taxon>Spermatophyta</taxon>
        <taxon>Magnoliopsida</taxon>
        <taxon>eudicotyledons</taxon>
        <taxon>Gunneridae</taxon>
        <taxon>Pentapetalae</taxon>
        <taxon>rosids</taxon>
        <taxon>fabids</taxon>
        <taxon>Fagales</taxon>
        <taxon>Fagaceae</taxon>
        <taxon>Quercus</taxon>
    </lineage>
</organism>
<sequence>MQMPKFQANQNIPPHQSWGPPQGFPINAGAGPDFAPNPQYVQPPHQYDNYSPAPPLDNQHWQGPMYGRDASMGIHLSSVQPQQLVTTKVTHHMQVPLLYTDAVIGISGSNISYIRRASGATIAIQETRGMPEEMTVEINGSASQVQTAQQLIQNFMAEAASSTQNPAGGSICQGYNAFPSYGPSYATSKPTTAGHTGHAPAPDYGLVYGNDYENDHFNSNGHKYIMHHGEIDLVALENEISDLNDRLEALEADHDFLEHSLNSLQNGDEGLQFVQEIAHQLQELRKIGIRLIC</sequence>
<evidence type="ECO:0000259" key="4">
    <source>
        <dbReference type="SMART" id="SM00322"/>
    </source>
</evidence>
<dbReference type="GO" id="GO:0003723">
    <property type="term" value="F:RNA binding"/>
    <property type="evidence" value="ECO:0007669"/>
    <property type="project" value="UniProtKB-UniRule"/>
</dbReference>
<dbReference type="InterPro" id="IPR004088">
    <property type="entry name" value="KH_dom_type_1"/>
</dbReference>
<keyword evidence="2" id="KW-0175">Coiled coil</keyword>
<evidence type="ECO:0000313" key="6">
    <source>
        <dbReference type="Proteomes" id="UP000594261"/>
    </source>
</evidence>
<dbReference type="InterPro" id="IPR039306">
    <property type="entry name" value="MYOB"/>
</dbReference>
<evidence type="ECO:0000256" key="1">
    <source>
        <dbReference type="PROSITE-ProRule" id="PRU00117"/>
    </source>
</evidence>
<dbReference type="GO" id="GO:0017022">
    <property type="term" value="F:myosin binding"/>
    <property type="evidence" value="ECO:0007669"/>
    <property type="project" value="InterPro"/>
</dbReference>
<dbReference type="SMART" id="SM00322">
    <property type="entry name" value="KH"/>
    <property type="match status" value="1"/>
</dbReference>
<proteinExistence type="predicted"/>
<name>A0A7N2N8X1_QUELO</name>
<dbReference type="PANTHER" id="PTHR31448">
    <property type="entry name" value="MYOSIN-BINDING PROTEIN 2"/>
    <property type="match status" value="1"/>
</dbReference>
<dbReference type="InParanoid" id="A0A7N2N8X1"/>
<evidence type="ECO:0000256" key="3">
    <source>
        <dbReference type="SAM" id="MobiDB-lite"/>
    </source>
</evidence>
<dbReference type="EMBL" id="LRBV02000012">
    <property type="status" value="NOT_ANNOTATED_CDS"/>
    <property type="molecule type" value="Genomic_DNA"/>
</dbReference>
<protein>
    <recommendedName>
        <fullName evidence="4">K Homology domain-containing protein</fullName>
    </recommendedName>
</protein>
<reference evidence="5 6" key="1">
    <citation type="journal article" date="2016" name="G3 (Bethesda)">
        <title>First Draft Assembly and Annotation of the Genome of a California Endemic Oak Quercus lobata Nee (Fagaceae).</title>
        <authorList>
            <person name="Sork V.L."/>
            <person name="Fitz-Gibbon S.T."/>
            <person name="Puiu D."/>
            <person name="Crepeau M."/>
            <person name="Gugger P.F."/>
            <person name="Sherman R."/>
            <person name="Stevens K."/>
            <person name="Langley C.H."/>
            <person name="Pellegrini M."/>
            <person name="Salzberg S.L."/>
        </authorList>
    </citation>
    <scope>NUCLEOTIDE SEQUENCE [LARGE SCALE GENOMIC DNA]</scope>
    <source>
        <strain evidence="5 6">cv. SW786</strain>
    </source>
</reference>
<reference evidence="5" key="2">
    <citation type="submission" date="2021-01" db="UniProtKB">
        <authorList>
            <consortium name="EnsemblPlants"/>
        </authorList>
    </citation>
    <scope>IDENTIFICATION</scope>
</reference>
<keyword evidence="1" id="KW-0694">RNA-binding</keyword>
<dbReference type="AlphaFoldDB" id="A0A7N2N8X1"/>
<feature type="domain" description="K Homology" evidence="4">
    <location>
        <begin position="87"/>
        <end position="157"/>
    </location>
</feature>
<dbReference type="Pfam" id="PF00013">
    <property type="entry name" value="KH_1"/>
    <property type="match status" value="1"/>
</dbReference>
<evidence type="ECO:0000256" key="2">
    <source>
        <dbReference type="SAM" id="Coils"/>
    </source>
</evidence>
<dbReference type="Gene3D" id="3.30.1370.10">
    <property type="entry name" value="K Homology domain, type 1"/>
    <property type="match status" value="1"/>
</dbReference>
<dbReference type="PROSITE" id="PS50084">
    <property type="entry name" value="KH_TYPE_1"/>
    <property type="match status" value="1"/>
</dbReference>
<dbReference type="InterPro" id="IPR036612">
    <property type="entry name" value="KH_dom_type_1_sf"/>
</dbReference>
<dbReference type="Gramene" id="QL12p042978:mrna">
    <property type="protein sequence ID" value="QL12p042978:mrna"/>
    <property type="gene ID" value="QL12p042978"/>
</dbReference>
<feature type="coiled-coil region" evidence="2">
    <location>
        <begin position="226"/>
        <end position="267"/>
    </location>
</feature>
<evidence type="ECO:0000313" key="5">
    <source>
        <dbReference type="EnsemblPlants" id="QL12p042978:mrna"/>
    </source>
</evidence>
<accession>A0A7N2N8X1</accession>
<dbReference type="SUPFAM" id="SSF54791">
    <property type="entry name" value="Eukaryotic type KH-domain (KH-domain type I)"/>
    <property type="match status" value="1"/>
</dbReference>
<keyword evidence="6" id="KW-1185">Reference proteome</keyword>